<dbReference type="GO" id="GO:0016020">
    <property type="term" value="C:membrane"/>
    <property type="evidence" value="ECO:0007669"/>
    <property type="project" value="UniProtKB-SubCell"/>
</dbReference>
<evidence type="ECO:0000256" key="3">
    <source>
        <dbReference type="ARBA" id="ARBA00022692"/>
    </source>
</evidence>
<dbReference type="RefSeq" id="WP_092793155.1">
    <property type="nucleotide sequence ID" value="NZ_FNXF01000007.1"/>
</dbReference>
<comment type="subcellular location">
    <subcellularLocation>
        <location evidence="1">Membrane</location>
        <topology evidence="1">Multi-pass membrane protein</topology>
    </subcellularLocation>
</comment>
<feature type="transmembrane region" description="Helical" evidence="6">
    <location>
        <begin position="237"/>
        <end position="263"/>
    </location>
</feature>
<evidence type="ECO:0000256" key="6">
    <source>
        <dbReference type="SAM" id="Phobius"/>
    </source>
</evidence>
<dbReference type="Pfam" id="PF01594">
    <property type="entry name" value="AI-2E_transport"/>
    <property type="match status" value="1"/>
</dbReference>
<keyword evidence="4 6" id="KW-1133">Transmembrane helix</keyword>
<comment type="similarity">
    <text evidence="2">Belongs to the autoinducer-2 exporter (AI-2E) (TC 2.A.86) family.</text>
</comment>
<feature type="transmembrane region" description="Helical" evidence="6">
    <location>
        <begin position="275"/>
        <end position="298"/>
    </location>
</feature>
<dbReference type="AlphaFoldDB" id="A0A1H6LTV2"/>
<keyword evidence="5 6" id="KW-0472">Membrane</keyword>
<evidence type="ECO:0000256" key="2">
    <source>
        <dbReference type="ARBA" id="ARBA00009773"/>
    </source>
</evidence>
<evidence type="ECO:0000313" key="8">
    <source>
        <dbReference type="Proteomes" id="UP000199371"/>
    </source>
</evidence>
<feature type="transmembrane region" description="Helical" evidence="6">
    <location>
        <begin position="310"/>
        <end position="335"/>
    </location>
</feature>
<feature type="transmembrane region" description="Helical" evidence="6">
    <location>
        <begin position="71"/>
        <end position="90"/>
    </location>
</feature>
<dbReference type="OrthoDB" id="9799225at2"/>
<feature type="transmembrane region" description="Helical" evidence="6">
    <location>
        <begin position="39"/>
        <end position="59"/>
    </location>
</feature>
<evidence type="ECO:0000256" key="5">
    <source>
        <dbReference type="ARBA" id="ARBA00023136"/>
    </source>
</evidence>
<dbReference type="Proteomes" id="UP000199371">
    <property type="component" value="Unassembled WGS sequence"/>
</dbReference>
<dbReference type="GO" id="GO:0055085">
    <property type="term" value="P:transmembrane transport"/>
    <property type="evidence" value="ECO:0007669"/>
    <property type="project" value="TreeGrafter"/>
</dbReference>
<protein>
    <submittedName>
        <fullName evidence="7">Predicted PurR-regulated permease PerM</fullName>
    </submittedName>
</protein>
<evidence type="ECO:0000313" key="7">
    <source>
        <dbReference type="EMBL" id="SEH92171.1"/>
    </source>
</evidence>
<gene>
    <name evidence="7" type="ORF">SAMN05660691_02170</name>
</gene>
<dbReference type="EMBL" id="FNXF01000007">
    <property type="protein sequence ID" value="SEH92171.1"/>
    <property type="molecule type" value="Genomic_DNA"/>
</dbReference>
<keyword evidence="3 6" id="KW-0812">Transmembrane</keyword>
<dbReference type="InterPro" id="IPR002549">
    <property type="entry name" value="AI-2E-like"/>
</dbReference>
<accession>A0A1H6LTV2</accession>
<dbReference type="PANTHER" id="PTHR21716">
    <property type="entry name" value="TRANSMEMBRANE PROTEIN"/>
    <property type="match status" value="1"/>
</dbReference>
<sequence>MAEAPLSPTRLRHHASTNAMKLLAALALAYTFYFCRSLILPLLLAGLVALFASPVVRILNNKFKVPRALSAALVLILLVMLVGYSISLLYEPASQWLQRLPLLGIKLAEHVEGMTDSFDALKDNVLPGGSSKESLKNAMGSGLLPVLSIMAAATATMLFQLAAILMLTYFFLVFGDTLLRNMVRARPSLNAKKNLLSMFHTIRDDISRYVLVVSAINILLGLTTAVVFYLLDVPDPLLWGALAAILNYAPYLGPFLLTVLLTGVGFIEYQQLSQILLLPGVFLLLNIIESQLITPLVLGKRFNMNPLLVVIWMFIWGWIWGAVGVLIAIPLLVCLKIIAGHLDIAPNWLILLDDKTVS</sequence>
<dbReference type="STRING" id="173990.SAMN05660691_02170"/>
<proteinExistence type="inferred from homology"/>
<dbReference type="PANTHER" id="PTHR21716:SF16">
    <property type="entry name" value="BLL1467 PROTEIN"/>
    <property type="match status" value="1"/>
</dbReference>
<evidence type="ECO:0000256" key="4">
    <source>
        <dbReference type="ARBA" id="ARBA00022989"/>
    </source>
</evidence>
<name>A0A1H6LTV2_9GAMM</name>
<keyword evidence="8" id="KW-1185">Reference proteome</keyword>
<feature type="transmembrane region" description="Helical" evidence="6">
    <location>
        <begin position="209"/>
        <end position="231"/>
    </location>
</feature>
<feature type="transmembrane region" description="Helical" evidence="6">
    <location>
        <begin position="149"/>
        <end position="174"/>
    </location>
</feature>
<reference evidence="8" key="1">
    <citation type="submission" date="2016-10" db="EMBL/GenBank/DDBJ databases">
        <authorList>
            <person name="Varghese N."/>
            <person name="Submissions S."/>
        </authorList>
    </citation>
    <scope>NUCLEOTIDE SEQUENCE [LARGE SCALE GENOMIC DNA]</scope>
    <source>
        <strain evidence="8">DSM 17616</strain>
    </source>
</reference>
<evidence type="ECO:0000256" key="1">
    <source>
        <dbReference type="ARBA" id="ARBA00004141"/>
    </source>
</evidence>
<organism evidence="7 8">
    <name type="scientific">Rheinheimera pacifica</name>
    <dbReference type="NCBI Taxonomy" id="173990"/>
    <lineage>
        <taxon>Bacteria</taxon>
        <taxon>Pseudomonadati</taxon>
        <taxon>Pseudomonadota</taxon>
        <taxon>Gammaproteobacteria</taxon>
        <taxon>Chromatiales</taxon>
        <taxon>Chromatiaceae</taxon>
        <taxon>Rheinheimera</taxon>
    </lineage>
</organism>